<protein>
    <submittedName>
        <fullName evidence="1">Uncharacterized protein</fullName>
    </submittedName>
</protein>
<evidence type="ECO:0000313" key="1">
    <source>
        <dbReference type="EMBL" id="CAE0349038.1"/>
    </source>
</evidence>
<organism evidence="1">
    <name type="scientific">Euplotes harpa</name>
    <dbReference type="NCBI Taxonomy" id="151035"/>
    <lineage>
        <taxon>Eukaryota</taxon>
        <taxon>Sar</taxon>
        <taxon>Alveolata</taxon>
        <taxon>Ciliophora</taxon>
        <taxon>Intramacronucleata</taxon>
        <taxon>Spirotrichea</taxon>
        <taxon>Hypotrichia</taxon>
        <taxon>Euplotida</taxon>
        <taxon>Euplotidae</taxon>
        <taxon>Euplotes</taxon>
    </lineage>
</organism>
<accession>A0A7S3N6J0</accession>
<reference evidence="1" key="1">
    <citation type="submission" date="2021-01" db="EMBL/GenBank/DDBJ databases">
        <authorList>
            <person name="Corre E."/>
            <person name="Pelletier E."/>
            <person name="Niang G."/>
            <person name="Scheremetjew M."/>
            <person name="Finn R."/>
            <person name="Kale V."/>
            <person name="Holt S."/>
            <person name="Cochrane G."/>
            <person name="Meng A."/>
            <person name="Brown T."/>
            <person name="Cohen L."/>
        </authorList>
    </citation>
    <scope>NUCLEOTIDE SEQUENCE</scope>
    <source>
        <strain evidence="1">FSP1.4</strain>
    </source>
</reference>
<dbReference type="EMBL" id="HBII01018827">
    <property type="protein sequence ID" value="CAE0349038.1"/>
    <property type="molecule type" value="Transcribed_RNA"/>
</dbReference>
<dbReference type="AlphaFoldDB" id="A0A7S3N6J0"/>
<proteinExistence type="predicted"/>
<sequence length="102" mass="11808">MLHNNIKVESVEGKWTKFTFTIEDIFQAIDENREEVKGNQIVGPSDRLLQRSRFTGENSVLSLLNSELLKERPADLSCEFDLIEAELRNTIKDYSFFPMDPV</sequence>
<gene>
    <name evidence="1" type="ORF">EHAR0213_LOCUS7950</name>
</gene>
<name>A0A7S3N6J0_9SPIT</name>